<evidence type="ECO:0000259" key="5">
    <source>
        <dbReference type="PROSITE" id="PS51898"/>
    </source>
</evidence>
<feature type="domain" description="Tyr recombinase" evidence="5">
    <location>
        <begin position="141"/>
        <end position="389"/>
    </location>
</feature>
<evidence type="ECO:0000313" key="7">
    <source>
        <dbReference type="EMBL" id="SIS15789.1"/>
    </source>
</evidence>
<evidence type="ECO:0000259" key="6">
    <source>
        <dbReference type="PROSITE" id="PS51900"/>
    </source>
</evidence>
<dbReference type="InterPro" id="IPR013762">
    <property type="entry name" value="Integrase-like_cat_sf"/>
</dbReference>
<dbReference type="InterPro" id="IPR011010">
    <property type="entry name" value="DNA_brk_join_enz"/>
</dbReference>
<evidence type="ECO:0000256" key="4">
    <source>
        <dbReference type="PROSITE-ProRule" id="PRU01248"/>
    </source>
</evidence>
<accession>A0A1N7GTA8</accession>
<feature type="domain" description="Core-binding (CB)" evidence="6">
    <location>
        <begin position="27"/>
        <end position="115"/>
    </location>
</feature>
<evidence type="ECO:0000256" key="3">
    <source>
        <dbReference type="ARBA" id="ARBA00023172"/>
    </source>
</evidence>
<dbReference type="InterPro" id="IPR044068">
    <property type="entry name" value="CB"/>
</dbReference>
<name>A0A1N7GTA8_9EURY</name>
<organism evidence="7 8">
    <name type="scientific">Natronorubrum thiooxidans</name>
    <dbReference type="NCBI Taxonomy" id="308853"/>
    <lineage>
        <taxon>Archaea</taxon>
        <taxon>Methanobacteriati</taxon>
        <taxon>Methanobacteriota</taxon>
        <taxon>Stenosarchaea group</taxon>
        <taxon>Halobacteria</taxon>
        <taxon>Halobacteriales</taxon>
        <taxon>Natrialbaceae</taxon>
        <taxon>Natronorubrum</taxon>
    </lineage>
</organism>
<evidence type="ECO:0000256" key="1">
    <source>
        <dbReference type="ARBA" id="ARBA00022908"/>
    </source>
</evidence>
<evidence type="ECO:0000313" key="8">
    <source>
        <dbReference type="Proteomes" id="UP000185936"/>
    </source>
</evidence>
<dbReference type="InterPro" id="IPR010998">
    <property type="entry name" value="Integrase_recombinase_N"/>
</dbReference>
<dbReference type="Gene3D" id="1.10.150.130">
    <property type="match status" value="1"/>
</dbReference>
<dbReference type="STRING" id="308853.SAMN05421752_11541"/>
<dbReference type="CDD" id="cd00397">
    <property type="entry name" value="DNA_BRE_C"/>
    <property type="match status" value="1"/>
</dbReference>
<dbReference type="Pfam" id="PF00589">
    <property type="entry name" value="Phage_integrase"/>
    <property type="match status" value="1"/>
</dbReference>
<dbReference type="Proteomes" id="UP000185936">
    <property type="component" value="Unassembled WGS sequence"/>
</dbReference>
<dbReference type="GO" id="GO:0015074">
    <property type="term" value="P:DNA integration"/>
    <property type="evidence" value="ECO:0007669"/>
    <property type="project" value="UniProtKB-KW"/>
</dbReference>
<dbReference type="InterPro" id="IPR002104">
    <property type="entry name" value="Integrase_catalytic"/>
</dbReference>
<dbReference type="InterPro" id="IPR050090">
    <property type="entry name" value="Tyrosine_recombinase_XerCD"/>
</dbReference>
<dbReference type="PROSITE" id="PS51900">
    <property type="entry name" value="CB"/>
    <property type="match status" value="1"/>
</dbReference>
<keyword evidence="8" id="KW-1185">Reference proteome</keyword>
<keyword evidence="2 4" id="KW-0238">DNA-binding</keyword>
<dbReference type="PANTHER" id="PTHR30349:SF41">
    <property type="entry name" value="INTEGRASE_RECOMBINASE PROTEIN MJ0367-RELATED"/>
    <property type="match status" value="1"/>
</dbReference>
<dbReference type="GO" id="GO:0003677">
    <property type="term" value="F:DNA binding"/>
    <property type="evidence" value="ECO:0007669"/>
    <property type="project" value="UniProtKB-UniRule"/>
</dbReference>
<protein>
    <submittedName>
        <fullName evidence="7">Site-specific recombinase XerD</fullName>
    </submittedName>
</protein>
<dbReference type="Gene3D" id="1.10.443.10">
    <property type="entry name" value="Intergrase catalytic core"/>
    <property type="match status" value="1"/>
</dbReference>
<dbReference type="EMBL" id="FTNR01000015">
    <property type="protein sequence ID" value="SIS15789.1"/>
    <property type="molecule type" value="Genomic_DNA"/>
</dbReference>
<dbReference type="PANTHER" id="PTHR30349">
    <property type="entry name" value="PHAGE INTEGRASE-RELATED"/>
    <property type="match status" value="1"/>
</dbReference>
<gene>
    <name evidence="7" type="ORF">SAMN05421752_11541</name>
</gene>
<sequence length="397" mass="45202">MNSSNPLTTTTSGSQILQTTIQLTPVTTVHEATESYLRYKINADGSKTTMRSPLCEFADHCRDERDIEFVDDLTPHDVRSYSEHLYDRVVIDEDLAASSAHNYFAYVRAFLSWCVRDQHLESNPANTNTAMDPLPEDDGKRKRQYWSAEDRTALLEYVTKRVDMALEGTIRTDAETAFRDRAIVVMLDGTGARGAELFADSKDDKRNGLRWSDVDFDERLIEVYGKSREYEQAPFPASVHDVLERWYRVQEPLTEAWPVFPTGHYGSKKCTLEAELGEDWVSSALKDRGDVGKTEVLDRLHRDHEVPPPSISKEGVRQLMKRFTDEAGIDPDGEYDYLTLHGARRALGRDLYTSGMSEKAQEALRHNSIETTHEAYADVKMRDVSDSIDNVRNHSSH</sequence>
<reference evidence="8" key="1">
    <citation type="submission" date="2017-01" db="EMBL/GenBank/DDBJ databases">
        <authorList>
            <person name="Varghese N."/>
            <person name="Submissions S."/>
        </authorList>
    </citation>
    <scope>NUCLEOTIDE SEQUENCE [LARGE SCALE GENOMIC DNA]</scope>
    <source>
        <strain evidence="8">type strain: HArc-</strain>
    </source>
</reference>
<keyword evidence="3" id="KW-0233">DNA recombination</keyword>
<dbReference type="SUPFAM" id="SSF56349">
    <property type="entry name" value="DNA breaking-rejoining enzymes"/>
    <property type="match status" value="1"/>
</dbReference>
<dbReference type="GO" id="GO:0006310">
    <property type="term" value="P:DNA recombination"/>
    <property type="evidence" value="ECO:0007669"/>
    <property type="project" value="UniProtKB-KW"/>
</dbReference>
<dbReference type="PROSITE" id="PS51898">
    <property type="entry name" value="TYR_RECOMBINASE"/>
    <property type="match status" value="1"/>
</dbReference>
<keyword evidence="1" id="KW-0229">DNA integration</keyword>
<proteinExistence type="predicted"/>
<evidence type="ECO:0000256" key="2">
    <source>
        <dbReference type="ARBA" id="ARBA00023125"/>
    </source>
</evidence>
<dbReference type="AlphaFoldDB" id="A0A1N7GTA8"/>